<organism evidence="2 3">
    <name type="scientific">Henosepilachna vigintioctopunctata</name>
    <dbReference type="NCBI Taxonomy" id="420089"/>
    <lineage>
        <taxon>Eukaryota</taxon>
        <taxon>Metazoa</taxon>
        <taxon>Ecdysozoa</taxon>
        <taxon>Arthropoda</taxon>
        <taxon>Hexapoda</taxon>
        <taxon>Insecta</taxon>
        <taxon>Pterygota</taxon>
        <taxon>Neoptera</taxon>
        <taxon>Endopterygota</taxon>
        <taxon>Coleoptera</taxon>
        <taxon>Polyphaga</taxon>
        <taxon>Cucujiformia</taxon>
        <taxon>Coccinelloidea</taxon>
        <taxon>Coccinellidae</taxon>
        <taxon>Epilachninae</taxon>
        <taxon>Epilachnini</taxon>
        <taxon>Henosepilachna</taxon>
    </lineage>
</organism>
<comment type="caution">
    <text evidence="2">The sequence shown here is derived from an EMBL/GenBank/DDBJ whole genome shotgun (WGS) entry which is preliminary data.</text>
</comment>
<proteinExistence type="predicted"/>
<dbReference type="AlphaFoldDB" id="A0AAW1U747"/>
<feature type="compositionally biased region" description="Acidic residues" evidence="1">
    <location>
        <begin position="17"/>
        <end position="38"/>
    </location>
</feature>
<dbReference type="Proteomes" id="UP001431783">
    <property type="component" value="Unassembled WGS sequence"/>
</dbReference>
<feature type="region of interest" description="Disordered" evidence="1">
    <location>
        <begin position="1"/>
        <end position="72"/>
    </location>
</feature>
<dbReference type="EMBL" id="JARQZJ010000036">
    <property type="protein sequence ID" value="KAK9876472.1"/>
    <property type="molecule type" value="Genomic_DNA"/>
</dbReference>
<accession>A0AAW1U747</accession>
<feature type="compositionally biased region" description="Basic and acidic residues" evidence="1">
    <location>
        <begin position="60"/>
        <end position="72"/>
    </location>
</feature>
<gene>
    <name evidence="2" type="ORF">WA026_012786</name>
</gene>
<name>A0AAW1U747_9CUCU</name>
<evidence type="ECO:0000313" key="2">
    <source>
        <dbReference type="EMBL" id="KAK9876472.1"/>
    </source>
</evidence>
<evidence type="ECO:0000313" key="3">
    <source>
        <dbReference type="Proteomes" id="UP001431783"/>
    </source>
</evidence>
<protein>
    <submittedName>
        <fullName evidence="2">Uncharacterized protein</fullName>
    </submittedName>
</protein>
<evidence type="ECO:0000256" key="1">
    <source>
        <dbReference type="SAM" id="MobiDB-lite"/>
    </source>
</evidence>
<reference evidence="2 3" key="1">
    <citation type="submission" date="2023-03" db="EMBL/GenBank/DDBJ databases">
        <title>Genome insight into feeding habits of ladybird beetles.</title>
        <authorList>
            <person name="Li H.-S."/>
            <person name="Huang Y.-H."/>
            <person name="Pang H."/>
        </authorList>
    </citation>
    <scope>NUCLEOTIDE SEQUENCE [LARGE SCALE GENOMIC DNA]</scope>
    <source>
        <strain evidence="2">SYSU_2023b</strain>
        <tissue evidence="2">Whole body</tissue>
    </source>
</reference>
<sequence length="72" mass="8244">MDKESLDSVGKNVYEQNDPESGEIYSDTEEIEDADTNDPDFALDSNDDGEVLPVRKSSREKHPKEMRDFVTY</sequence>
<keyword evidence="3" id="KW-1185">Reference proteome</keyword>